<dbReference type="Gene3D" id="3.30.565.10">
    <property type="entry name" value="Histidine kinase-like ATPase, C-terminal domain"/>
    <property type="match status" value="1"/>
</dbReference>
<evidence type="ECO:0000256" key="6">
    <source>
        <dbReference type="ARBA" id="ARBA00022679"/>
    </source>
</evidence>
<dbReference type="KEGG" id="blep:AL038_04910"/>
<dbReference type="STRING" id="288004.AL038_04910"/>
<dbReference type="Pfam" id="PF02518">
    <property type="entry name" value="HATPase_c"/>
    <property type="match status" value="1"/>
</dbReference>
<feature type="domain" description="HPt" evidence="17">
    <location>
        <begin position="1"/>
        <end position="105"/>
    </location>
</feature>
<dbReference type="Pfam" id="PF02895">
    <property type="entry name" value="H-kinase_dim"/>
    <property type="match status" value="1"/>
</dbReference>
<keyword evidence="9" id="KW-0067">ATP-binding</keyword>
<evidence type="ECO:0000259" key="15">
    <source>
        <dbReference type="PROSITE" id="PS50109"/>
    </source>
</evidence>
<comment type="catalytic activity">
    <reaction evidence="1">
        <text>ATP + protein L-histidine = ADP + protein N-phospho-L-histidine.</text>
        <dbReference type="EC" id="2.7.13.3"/>
    </reaction>
</comment>
<feature type="coiled-coil region" evidence="13">
    <location>
        <begin position="356"/>
        <end position="383"/>
    </location>
</feature>
<evidence type="ECO:0000256" key="12">
    <source>
        <dbReference type="PROSITE-ProRule" id="PRU00110"/>
    </source>
</evidence>
<evidence type="ECO:0000256" key="5">
    <source>
        <dbReference type="ARBA" id="ARBA00022553"/>
    </source>
</evidence>
<evidence type="ECO:0000259" key="16">
    <source>
        <dbReference type="PROSITE" id="PS50851"/>
    </source>
</evidence>
<feature type="domain" description="Histidine kinase" evidence="15">
    <location>
        <begin position="352"/>
        <end position="566"/>
    </location>
</feature>
<comment type="function">
    <text evidence="11">Involved in the transmission of sensory signals from the chemoreceptors to the flagellar motors. CheA is autophosphorylated; it can transfer its phosphate group to either CheB or CheY.</text>
</comment>
<evidence type="ECO:0000256" key="3">
    <source>
        <dbReference type="ARBA" id="ARBA00021495"/>
    </source>
</evidence>
<reference evidence="19" key="1">
    <citation type="submission" date="2016-12" db="EMBL/GenBank/DDBJ databases">
        <title>Complete Genome Sequence of Beggiatoa leptomitiformis D-401.</title>
        <authorList>
            <person name="Fomenkov A."/>
            <person name="Vincze T."/>
            <person name="Grabovich M."/>
            <person name="Anton B.P."/>
            <person name="Dubinina G."/>
            <person name="Orlova M."/>
            <person name="Belousova E."/>
            <person name="Roberts R.J."/>
        </authorList>
    </citation>
    <scope>NUCLEOTIDE SEQUENCE [LARGE SCALE GENOMIC DNA]</scope>
    <source>
        <strain evidence="19">D-401</strain>
    </source>
</reference>
<dbReference type="CDD" id="cd16916">
    <property type="entry name" value="HATPase_CheA-like"/>
    <property type="match status" value="1"/>
</dbReference>
<dbReference type="PROSITE" id="PS50894">
    <property type="entry name" value="HPT"/>
    <property type="match status" value="1"/>
</dbReference>
<keyword evidence="6" id="KW-0808">Transferase</keyword>
<dbReference type="InterPro" id="IPR036641">
    <property type="entry name" value="HPT_dom_sf"/>
</dbReference>
<evidence type="ECO:0000256" key="13">
    <source>
        <dbReference type="SAM" id="Coils"/>
    </source>
</evidence>
<dbReference type="Pfam" id="PF01627">
    <property type="entry name" value="Hpt"/>
    <property type="match status" value="1"/>
</dbReference>
<evidence type="ECO:0000256" key="14">
    <source>
        <dbReference type="SAM" id="MobiDB-lite"/>
    </source>
</evidence>
<dbReference type="Pfam" id="PF01584">
    <property type="entry name" value="CheW"/>
    <property type="match status" value="1"/>
</dbReference>
<dbReference type="InterPro" id="IPR008207">
    <property type="entry name" value="Sig_transdc_His_kin_Hpt_dom"/>
</dbReference>
<dbReference type="Gene3D" id="2.30.30.40">
    <property type="entry name" value="SH3 Domains"/>
    <property type="match status" value="1"/>
</dbReference>
<dbReference type="CDD" id="cd00731">
    <property type="entry name" value="CheA_reg"/>
    <property type="match status" value="1"/>
</dbReference>
<keyword evidence="10" id="KW-0902">Two-component regulatory system</keyword>
<dbReference type="GO" id="GO:0006935">
    <property type="term" value="P:chemotaxis"/>
    <property type="evidence" value="ECO:0007669"/>
    <property type="project" value="UniProtKB-KW"/>
</dbReference>
<dbReference type="AlphaFoldDB" id="A0A2N9YAC9"/>
<dbReference type="EC" id="2.7.13.3" evidence="2"/>
<keyword evidence="13" id="KW-0175">Coiled coil</keyword>
<dbReference type="InterPro" id="IPR004105">
    <property type="entry name" value="CheA-like_dim"/>
</dbReference>
<feature type="compositionally biased region" description="Basic and acidic residues" evidence="14">
    <location>
        <begin position="296"/>
        <end position="307"/>
    </location>
</feature>
<dbReference type="PRINTS" id="PR00344">
    <property type="entry name" value="BCTRLSENSOR"/>
</dbReference>
<name>A0A2N9YAC9_9GAMM</name>
<dbReference type="EMBL" id="CP018889">
    <property type="protein sequence ID" value="AUI67423.1"/>
    <property type="molecule type" value="Genomic_DNA"/>
</dbReference>
<dbReference type="FunFam" id="2.30.30.40:FF:000048">
    <property type="entry name" value="Chemotaxis protein CheA, putative"/>
    <property type="match status" value="1"/>
</dbReference>
<dbReference type="InterPro" id="IPR004358">
    <property type="entry name" value="Sig_transdc_His_kin-like_C"/>
</dbReference>
<accession>A0A2N9YAC9</accession>
<evidence type="ECO:0000256" key="11">
    <source>
        <dbReference type="ARBA" id="ARBA00035100"/>
    </source>
</evidence>
<dbReference type="InterPro" id="IPR002545">
    <property type="entry name" value="CheW-lke_dom"/>
</dbReference>
<dbReference type="FunFam" id="3.30.565.10:FF:000016">
    <property type="entry name" value="Chemotaxis protein CheA, putative"/>
    <property type="match status" value="1"/>
</dbReference>
<evidence type="ECO:0000256" key="8">
    <source>
        <dbReference type="ARBA" id="ARBA00022777"/>
    </source>
</evidence>
<dbReference type="InterPro" id="IPR003594">
    <property type="entry name" value="HATPase_dom"/>
</dbReference>
<dbReference type="GO" id="GO:0000155">
    <property type="term" value="F:phosphorelay sensor kinase activity"/>
    <property type="evidence" value="ECO:0007669"/>
    <property type="project" value="InterPro"/>
</dbReference>
<dbReference type="InterPro" id="IPR036097">
    <property type="entry name" value="HisK_dim/P_sf"/>
</dbReference>
<feature type="domain" description="CheW-like" evidence="16">
    <location>
        <begin position="568"/>
        <end position="703"/>
    </location>
</feature>
<dbReference type="InterPro" id="IPR036061">
    <property type="entry name" value="CheW-like_dom_sf"/>
</dbReference>
<dbReference type="Gene3D" id="1.10.287.560">
    <property type="entry name" value="Histidine kinase CheA-like, homodimeric domain"/>
    <property type="match status" value="1"/>
</dbReference>
<dbReference type="SMART" id="SM00073">
    <property type="entry name" value="HPT"/>
    <property type="match status" value="1"/>
</dbReference>
<dbReference type="GO" id="GO:0005524">
    <property type="term" value="F:ATP binding"/>
    <property type="evidence" value="ECO:0007669"/>
    <property type="project" value="UniProtKB-KW"/>
</dbReference>
<keyword evidence="5 12" id="KW-0597">Phosphoprotein</keyword>
<dbReference type="InterPro" id="IPR036890">
    <property type="entry name" value="HATPase_C_sf"/>
</dbReference>
<dbReference type="PROSITE" id="PS50109">
    <property type="entry name" value="HIS_KIN"/>
    <property type="match status" value="1"/>
</dbReference>
<evidence type="ECO:0000256" key="1">
    <source>
        <dbReference type="ARBA" id="ARBA00000085"/>
    </source>
</evidence>
<dbReference type="PROSITE" id="PS50851">
    <property type="entry name" value="CHEW"/>
    <property type="match status" value="1"/>
</dbReference>
<evidence type="ECO:0000259" key="17">
    <source>
        <dbReference type="PROSITE" id="PS50894"/>
    </source>
</evidence>
<dbReference type="PANTHER" id="PTHR43395:SF10">
    <property type="entry name" value="CHEMOTAXIS PROTEIN CHEA"/>
    <property type="match status" value="1"/>
</dbReference>
<dbReference type="Proteomes" id="UP000234271">
    <property type="component" value="Chromosome"/>
</dbReference>
<dbReference type="SMART" id="SM00260">
    <property type="entry name" value="CheW"/>
    <property type="match status" value="1"/>
</dbReference>
<organism evidence="18 19">
    <name type="scientific">Beggiatoa leptomitoformis</name>
    <dbReference type="NCBI Taxonomy" id="288004"/>
    <lineage>
        <taxon>Bacteria</taxon>
        <taxon>Pseudomonadati</taxon>
        <taxon>Pseudomonadota</taxon>
        <taxon>Gammaproteobacteria</taxon>
        <taxon>Thiotrichales</taxon>
        <taxon>Thiotrichaceae</taxon>
        <taxon>Beggiatoa</taxon>
    </lineage>
</organism>
<dbReference type="InterPro" id="IPR005467">
    <property type="entry name" value="His_kinase_dom"/>
</dbReference>
<dbReference type="Gene3D" id="1.20.120.160">
    <property type="entry name" value="HPT domain"/>
    <property type="match status" value="1"/>
</dbReference>
<evidence type="ECO:0000256" key="9">
    <source>
        <dbReference type="ARBA" id="ARBA00022840"/>
    </source>
</evidence>
<dbReference type="CDD" id="cd00088">
    <property type="entry name" value="HPT"/>
    <property type="match status" value="1"/>
</dbReference>
<dbReference type="SUPFAM" id="SSF47226">
    <property type="entry name" value="Histidine-containing phosphotransfer domain, HPT domain"/>
    <property type="match status" value="1"/>
</dbReference>
<keyword evidence="4" id="KW-0145">Chemotaxis</keyword>
<evidence type="ECO:0000256" key="7">
    <source>
        <dbReference type="ARBA" id="ARBA00022741"/>
    </source>
</evidence>
<keyword evidence="7" id="KW-0547">Nucleotide-binding</keyword>
<keyword evidence="19" id="KW-1185">Reference proteome</keyword>
<sequence length="720" mass="80412">MTIDMTEVRQLFFEESFESLDTMEANLLDLDIGVVDHELINSIFRVAHSIKGGAGIFKFEQVVHFAHIAETLLDSMRNNQHWVTQETIDILLQAVDILRMMLTRLKENVPCNETDLQAIQEAQLGLENMLKVPLPASEKTNSPAKTPNTEPPEITEVTPPDLNKGWLILFKPSPELLKTGNDPINLFRELATLGQLDIKVNTTELPDFKEIEPQLCYLSWTLTLYGDIPRQAIDEIFEWVEGDCSLEITPFPIQATESPPIIASSPIIAASAYPADTQASTLPTSLESEENEDSPEPEKAKKNRWGDNGRNNAQTNDNSIRVSIDKVDALINMVGELVITQSMLDQVGDNFDISKLAQLRDGLAQLERNTRELQESVMRIRMLPISYSFNRFPRLVHDLSVQLNKKVELKLTGENTELDKTVLEKMNDPLVHLVRNALDHGIESPAQRLATGKPETGLLHLHAYHQSGNIVIQISDDGAGFNLEKIRLKAVKLGLLDAQDIPNAEELYEYIFHPGLSTNDQINDVSGRGVGMDVVRRNIRTLGGTIDIRSEHNKGTIFTIRLPLTLAILDGQLVKVGQEIYILSLLSIVESLHINKKLVSSLAGQADVYKLRDEYIPVVRLHNLFKIQTDITELDKGLLVIVEGEGQKIGLFVDELLSQQQIVIKSLESNYKQIEGISGATILGNGSVALIIDIAGLIRLFHQQTALPRIRPRIVQELVT</sequence>
<dbReference type="SMART" id="SM01231">
    <property type="entry name" value="H-kinase_dim"/>
    <property type="match status" value="1"/>
</dbReference>
<proteinExistence type="predicted"/>
<dbReference type="SMART" id="SM00387">
    <property type="entry name" value="HATPase_c"/>
    <property type="match status" value="1"/>
</dbReference>
<evidence type="ECO:0000256" key="4">
    <source>
        <dbReference type="ARBA" id="ARBA00022500"/>
    </source>
</evidence>
<dbReference type="OrthoDB" id="9803176at2"/>
<dbReference type="RefSeq" id="WP_062149850.1">
    <property type="nucleotide sequence ID" value="NZ_CP012373.2"/>
</dbReference>
<dbReference type="PANTHER" id="PTHR43395">
    <property type="entry name" value="SENSOR HISTIDINE KINASE CHEA"/>
    <property type="match status" value="1"/>
</dbReference>
<evidence type="ECO:0000256" key="2">
    <source>
        <dbReference type="ARBA" id="ARBA00012438"/>
    </source>
</evidence>
<feature type="region of interest" description="Disordered" evidence="14">
    <location>
        <begin position="278"/>
        <end position="317"/>
    </location>
</feature>
<dbReference type="SUPFAM" id="SSF50341">
    <property type="entry name" value="CheW-like"/>
    <property type="match status" value="1"/>
</dbReference>
<feature type="compositionally biased region" description="Low complexity" evidence="14">
    <location>
        <begin position="146"/>
        <end position="157"/>
    </location>
</feature>
<dbReference type="SUPFAM" id="SSF47384">
    <property type="entry name" value="Homodimeric domain of signal transducing histidine kinase"/>
    <property type="match status" value="1"/>
</dbReference>
<feature type="modified residue" description="Phosphohistidine" evidence="12">
    <location>
        <position position="48"/>
    </location>
</feature>
<keyword evidence="8" id="KW-0418">Kinase</keyword>
<protein>
    <recommendedName>
        <fullName evidence="3">Chemotaxis protein CheA</fullName>
        <ecNumber evidence="2">2.7.13.3</ecNumber>
    </recommendedName>
</protein>
<evidence type="ECO:0000256" key="10">
    <source>
        <dbReference type="ARBA" id="ARBA00023012"/>
    </source>
</evidence>
<dbReference type="InterPro" id="IPR051315">
    <property type="entry name" value="Bact_Chemotaxis_CheA"/>
</dbReference>
<evidence type="ECO:0000313" key="18">
    <source>
        <dbReference type="EMBL" id="AUI67423.1"/>
    </source>
</evidence>
<dbReference type="InterPro" id="IPR037006">
    <property type="entry name" value="CheA-like_homodim_sf"/>
</dbReference>
<evidence type="ECO:0000313" key="19">
    <source>
        <dbReference type="Proteomes" id="UP000234271"/>
    </source>
</evidence>
<dbReference type="GO" id="GO:0005737">
    <property type="term" value="C:cytoplasm"/>
    <property type="evidence" value="ECO:0007669"/>
    <property type="project" value="InterPro"/>
</dbReference>
<feature type="region of interest" description="Disordered" evidence="14">
    <location>
        <begin position="135"/>
        <end position="157"/>
    </location>
</feature>
<gene>
    <name evidence="18" type="ORF">BLE401_01085</name>
</gene>
<dbReference type="SUPFAM" id="SSF55874">
    <property type="entry name" value="ATPase domain of HSP90 chaperone/DNA topoisomerase II/histidine kinase"/>
    <property type="match status" value="1"/>
</dbReference>